<accession>A0A556QPR7</accession>
<keyword evidence="6 7" id="KW-0472">Membrane</keyword>
<dbReference type="OrthoDB" id="9806440at2"/>
<keyword evidence="8" id="KW-0969">Cilium</keyword>
<dbReference type="InterPro" id="IPR002191">
    <property type="entry name" value="Bac_export_3"/>
</dbReference>
<keyword evidence="4 7" id="KW-0812">Transmembrane</keyword>
<dbReference type="PRINTS" id="PR00952">
    <property type="entry name" value="TYPE3IMQPROT"/>
</dbReference>
<dbReference type="EMBL" id="VMBG01000001">
    <property type="protein sequence ID" value="TSJ78644.1"/>
    <property type="molecule type" value="Genomic_DNA"/>
</dbReference>
<comment type="caution">
    <text evidence="8">The sequence shown here is derived from an EMBL/GenBank/DDBJ whole genome shotgun (WGS) entry which is preliminary data.</text>
</comment>
<dbReference type="Proteomes" id="UP000315648">
    <property type="component" value="Unassembled WGS sequence"/>
</dbReference>
<dbReference type="PANTHER" id="PTHR34040:SF2">
    <property type="entry name" value="FLAGELLAR BIOSYNTHETIC PROTEIN FLIQ"/>
    <property type="match status" value="1"/>
</dbReference>
<keyword evidence="8" id="KW-0282">Flagellum</keyword>
<keyword evidence="8" id="KW-0966">Cell projection</keyword>
<evidence type="ECO:0000256" key="2">
    <source>
        <dbReference type="ARBA" id="ARBA00006156"/>
    </source>
</evidence>
<evidence type="ECO:0000313" key="9">
    <source>
        <dbReference type="Proteomes" id="UP000315648"/>
    </source>
</evidence>
<evidence type="ECO:0000256" key="4">
    <source>
        <dbReference type="ARBA" id="ARBA00022692"/>
    </source>
</evidence>
<dbReference type="GO" id="GO:0009306">
    <property type="term" value="P:protein secretion"/>
    <property type="evidence" value="ECO:0007669"/>
    <property type="project" value="InterPro"/>
</dbReference>
<feature type="transmembrane region" description="Helical" evidence="7">
    <location>
        <begin position="12"/>
        <end position="39"/>
    </location>
</feature>
<evidence type="ECO:0000313" key="8">
    <source>
        <dbReference type="EMBL" id="TSJ78644.1"/>
    </source>
</evidence>
<dbReference type="RefSeq" id="WP_144228985.1">
    <property type="nucleotide sequence ID" value="NZ_CBCRVV010000002.1"/>
</dbReference>
<evidence type="ECO:0000256" key="7">
    <source>
        <dbReference type="SAM" id="Phobius"/>
    </source>
</evidence>
<dbReference type="AlphaFoldDB" id="A0A556QPR7"/>
<dbReference type="PIRSF" id="PIRSF004669">
    <property type="entry name" value="FliQ"/>
    <property type="match status" value="1"/>
</dbReference>
<dbReference type="Pfam" id="PF01313">
    <property type="entry name" value="Bac_export_3"/>
    <property type="match status" value="1"/>
</dbReference>
<evidence type="ECO:0000256" key="3">
    <source>
        <dbReference type="ARBA" id="ARBA00022475"/>
    </source>
</evidence>
<evidence type="ECO:0000256" key="1">
    <source>
        <dbReference type="ARBA" id="ARBA00004651"/>
    </source>
</evidence>
<comment type="similarity">
    <text evidence="2">Belongs to the FliQ/MopD/SpaQ family.</text>
</comment>
<dbReference type="GO" id="GO:0005886">
    <property type="term" value="C:plasma membrane"/>
    <property type="evidence" value="ECO:0007669"/>
    <property type="project" value="UniProtKB-SubCell"/>
</dbReference>
<comment type="subcellular location">
    <subcellularLocation>
        <location evidence="1">Cell membrane</location>
        <topology evidence="1">Multi-pass membrane protein</topology>
    </subcellularLocation>
</comment>
<keyword evidence="9" id="KW-1185">Reference proteome</keyword>
<keyword evidence="5 7" id="KW-1133">Transmembrane helix</keyword>
<protein>
    <submittedName>
        <fullName evidence="8">Flagellar biosynthetic protein FliQ</fullName>
    </submittedName>
</protein>
<keyword evidence="3" id="KW-1003">Cell membrane</keyword>
<feature type="transmembrane region" description="Helical" evidence="7">
    <location>
        <begin position="51"/>
        <end position="70"/>
    </location>
</feature>
<evidence type="ECO:0000256" key="5">
    <source>
        <dbReference type="ARBA" id="ARBA00022989"/>
    </source>
</evidence>
<reference evidence="8 9" key="1">
    <citation type="submission" date="2019-07" db="EMBL/GenBank/DDBJ databases">
        <title>Description of 53C-WASEF.</title>
        <authorList>
            <person name="Pitt A."/>
            <person name="Hahn M.W."/>
        </authorList>
    </citation>
    <scope>NUCLEOTIDE SEQUENCE [LARGE SCALE GENOMIC DNA]</scope>
    <source>
        <strain evidence="8 9">53C-WASEF</strain>
    </source>
</reference>
<evidence type="ECO:0000256" key="6">
    <source>
        <dbReference type="ARBA" id="ARBA00023136"/>
    </source>
</evidence>
<organism evidence="8 9">
    <name type="scientific">Rariglobus hedericola</name>
    <dbReference type="NCBI Taxonomy" id="2597822"/>
    <lineage>
        <taxon>Bacteria</taxon>
        <taxon>Pseudomonadati</taxon>
        <taxon>Verrucomicrobiota</taxon>
        <taxon>Opitutia</taxon>
        <taxon>Opitutales</taxon>
        <taxon>Opitutaceae</taxon>
        <taxon>Rariglobus</taxon>
    </lineage>
</organism>
<proteinExistence type="inferred from homology"/>
<name>A0A556QPR7_9BACT</name>
<sequence length="89" mass="9653">MNPEMAVDIFKTVVVFALYIVAPFLAITLVVGLITSLIQSVTSIQEQTLTFAPKLIATSGLMILLAPWLLRTLTEFTAEMISRIGGLGQ</sequence>
<gene>
    <name evidence="8" type="ORF">FPL22_04890</name>
</gene>
<dbReference type="PANTHER" id="PTHR34040">
    <property type="entry name" value="FLAGELLAR BIOSYNTHETIC PROTEIN FLIQ"/>
    <property type="match status" value="1"/>
</dbReference>